<evidence type="ECO:0000256" key="2">
    <source>
        <dbReference type="ARBA" id="ARBA00022692"/>
    </source>
</evidence>
<feature type="transmembrane region" description="Helical" evidence="6">
    <location>
        <begin position="191"/>
        <end position="216"/>
    </location>
</feature>
<dbReference type="EMBL" id="HACM01011004">
    <property type="protein sequence ID" value="CRZ11446.1"/>
    <property type="molecule type" value="Transcribed_RNA"/>
</dbReference>
<feature type="domain" description="Ion transport" evidence="7">
    <location>
        <begin position="422"/>
        <end position="653"/>
    </location>
</feature>
<keyword evidence="4 6" id="KW-0472">Membrane</keyword>
<name>A0A0H5RCG7_9EUKA</name>
<sequence>MLSSLTGKSPNHGDSTSTSLTDQQTTIAGLYLRDAISWRSPSLLIARCPRLGLSRFLSYHVVHSRIYRFLLFSIIALHFSLPWGFGVLPSQTLSRLWLGIGIDTIIVLFYLTDEFLHLYVRPDALYKDFLSLGNFRRIAMVISMIDLIVSISLATLQISSFRIFRLMAPIFLLHTSDYVRLLFAFTIEASVMILSLPLALTMATLIMGSLIGHILFSSQSIISVRNSLQFTTLAESFNSVAVLISTFDFKSNLPQSSFVSTIFFMMIVGIILTITAIIMSKMIVIFDYRKSIYLKASFVAQSESIAAAFDIASRGNEFVSSSDWVAVMGIARPDLTRAEAMAIFHCIAVPSTESIDRQRWPDISTFIGVHIERTTIHNSSHPTLSMMFMGGLDDRRPAEVRRKKLKHFLCEPLVVNAINTLIVVNLFACLNWVSSNGANTDSAIVFIMICCQIIFIIDIFLRLFAFGLELSTDFVNVVDTIFVIITPFGYLPVSSLQYVRVVSGLRCFLWYRSMGSITTSNGIVTRLAPFVLAFTGLIVVVAFVFVLVGQAMFGLINDDITRRFAMLTQRDPSLAQSWLSADFYSFTFAGFSSTCSTLIAIATSTQWLKIAQGYSILYDGSRISALVYFSVYRFVANIVLASALMVVIIEGFQLTIPPIGETSWQKQLQIALTLSHSNTSGLCWKIWRRRVLAQLVLDRMELIKIKLDTVSKDLGLHRQRDEEGDDNGKHLVEVQISPSSENGDQRSFPFRESDGKILEFEVIST</sequence>
<evidence type="ECO:0000313" key="8">
    <source>
        <dbReference type="EMBL" id="CRZ11446.1"/>
    </source>
</evidence>
<dbReference type="PANTHER" id="PTHR46726">
    <property type="entry name" value="TWO PORE CHANNEL 3"/>
    <property type="match status" value="1"/>
</dbReference>
<dbReference type="SUPFAM" id="SSF81324">
    <property type="entry name" value="Voltage-gated potassium channels"/>
    <property type="match status" value="1"/>
</dbReference>
<dbReference type="AlphaFoldDB" id="A0A0H5RCG7"/>
<feature type="compositionally biased region" description="Basic and acidic residues" evidence="5">
    <location>
        <begin position="718"/>
        <end position="732"/>
    </location>
</feature>
<reference evidence="8" key="1">
    <citation type="submission" date="2015-04" db="EMBL/GenBank/DDBJ databases">
        <title>The genome sequence of the plant pathogenic Rhizarian Plasmodiophora brassicae reveals insights in its biotrophic life cycle and the origin of chitin synthesis.</title>
        <authorList>
            <person name="Schwelm A."/>
            <person name="Fogelqvist J."/>
            <person name="Knaust A."/>
            <person name="Julke S."/>
            <person name="Lilja T."/>
            <person name="Dhandapani V."/>
            <person name="Bonilla-Rosso G."/>
            <person name="Karlsson M."/>
            <person name="Shevchenko A."/>
            <person name="Choi S.R."/>
            <person name="Kim H.G."/>
            <person name="Park J.Y."/>
            <person name="Lim Y.P."/>
            <person name="Ludwig-Muller J."/>
            <person name="Dixelius C."/>
        </authorList>
    </citation>
    <scope>NUCLEOTIDE SEQUENCE</scope>
    <source>
        <tissue evidence="8">Potato root galls</tissue>
    </source>
</reference>
<feature type="transmembrane region" description="Helical" evidence="6">
    <location>
        <begin position="66"/>
        <end position="88"/>
    </location>
</feature>
<feature type="region of interest" description="Disordered" evidence="5">
    <location>
        <begin position="1"/>
        <end position="20"/>
    </location>
</feature>
<dbReference type="Pfam" id="PF00520">
    <property type="entry name" value="Ion_trans"/>
    <property type="match status" value="1"/>
</dbReference>
<feature type="transmembrane region" description="Helical" evidence="6">
    <location>
        <begin position="625"/>
        <end position="649"/>
    </location>
</feature>
<feature type="transmembrane region" description="Helical" evidence="6">
    <location>
        <begin position="259"/>
        <end position="286"/>
    </location>
</feature>
<feature type="transmembrane region" description="Helical" evidence="6">
    <location>
        <begin position="445"/>
        <end position="465"/>
    </location>
</feature>
<comment type="subcellular location">
    <subcellularLocation>
        <location evidence="1">Membrane</location>
        <topology evidence="1">Multi-pass membrane protein</topology>
    </subcellularLocation>
</comment>
<proteinExistence type="predicted"/>
<dbReference type="PANTHER" id="PTHR46726:SF1">
    <property type="entry name" value="TWO-PORE CALCIUM CHANNEL 3"/>
    <property type="match status" value="1"/>
</dbReference>
<evidence type="ECO:0000256" key="5">
    <source>
        <dbReference type="SAM" id="MobiDB-lite"/>
    </source>
</evidence>
<feature type="transmembrane region" description="Helical" evidence="6">
    <location>
        <begin position="527"/>
        <end position="556"/>
    </location>
</feature>
<dbReference type="GO" id="GO:0016020">
    <property type="term" value="C:membrane"/>
    <property type="evidence" value="ECO:0007669"/>
    <property type="project" value="UniProtKB-SubCell"/>
</dbReference>
<accession>A0A0H5RCG7</accession>
<keyword evidence="2 6" id="KW-0812">Transmembrane</keyword>
<evidence type="ECO:0000256" key="6">
    <source>
        <dbReference type="SAM" id="Phobius"/>
    </source>
</evidence>
<dbReference type="InterPro" id="IPR005821">
    <property type="entry name" value="Ion_trans_dom"/>
</dbReference>
<protein>
    <recommendedName>
        <fullName evidence="7">Ion transport domain-containing protein</fullName>
    </recommendedName>
</protein>
<evidence type="ECO:0000259" key="7">
    <source>
        <dbReference type="Pfam" id="PF00520"/>
    </source>
</evidence>
<evidence type="ECO:0000256" key="1">
    <source>
        <dbReference type="ARBA" id="ARBA00004141"/>
    </source>
</evidence>
<feature type="transmembrane region" description="Helical" evidence="6">
    <location>
        <begin position="413"/>
        <end position="433"/>
    </location>
</feature>
<dbReference type="GO" id="GO:0005216">
    <property type="term" value="F:monoatomic ion channel activity"/>
    <property type="evidence" value="ECO:0007669"/>
    <property type="project" value="InterPro"/>
</dbReference>
<feature type="region of interest" description="Disordered" evidence="5">
    <location>
        <begin position="718"/>
        <end position="752"/>
    </location>
</feature>
<evidence type="ECO:0000256" key="3">
    <source>
        <dbReference type="ARBA" id="ARBA00022989"/>
    </source>
</evidence>
<organism evidence="8">
    <name type="scientific">Spongospora subterranea</name>
    <dbReference type="NCBI Taxonomy" id="70186"/>
    <lineage>
        <taxon>Eukaryota</taxon>
        <taxon>Sar</taxon>
        <taxon>Rhizaria</taxon>
        <taxon>Endomyxa</taxon>
        <taxon>Phytomyxea</taxon>
        <taxon>Plasmodiophorida</taxon>
        <taxon>Plasmodiophoridae</taxon>
        <taxon>Spongospora</taxon>
    </lineage>
</organism>
<feature type="transmembrane region" description="Helical" evidence="6">
    <location>
        <begin position="583"/>
        <end position="604"/>
    </location>
</feature>
<feature type="transmembrane region" description="Helical" evidence="6">
    <location>
        <begin position="138"/>
        <end position="156"/>
    </location>
</feature>
<evidence type="ECO:0000256" key="4">
    <source>
        <dbReference type="ARBA" id="ARBA00023136"/>
    </source>
</evidence>
<feature type="transmembrane region" description="Helical" evidence="6">
    <location>
        <begin position="95"/>
        <end position="112"/>
    </location>
</feature>
<keyword evidence="3 6" id="KW-1133">Transmembrane helix</keyword>
<dbReference type="Gene3D" id="1.20.120.350">
    <property type="entry name" value="Voltage-gated potassium channels. Chain C"/>
    <property type="match status" value="1"/>
</dbReference>
<feature type="compositionally biased region" description="Polar residues" evidence="5">
    <location>
        <begin position="1"/>
        <end position="13"/>
    </location>
</feature>
<dbReference type="InterPro" id="IPR027359">
    <property type="entry name" value="Volt_channel_dom_sf"/>
</dbReference>